<dbReference type="InterPro" id="IPR036691">
    <property type="entry name" value="Endo/exonu/phosph_ase_sf"/>
</dbReference>
<evidence type="ECO:0000313" key="3">
    <source>
        <dbReference type="Proteomes" id="UP000030528"/>
    </source>
</evidence>
<dbReference type="EMBL" id="AVPE01000025">
    <property type="protein sequence ID" value="KGX88748.1"/>
    <property type="molecule type" value="Genomic_DNA"/>
</dbReference>
<dbReference type="STRING" id="1385510.GCA_000425205_03630"/>
<protein>
    <recommendedName>
        <fullName evidence="1">Endonuclease/exonuclease/phosphatase domain-containing protein</fullName>
    </recommendedName>
</protein>
<dbReference type="InterPro" id="IPR005135">
    <property type="entry name" value="Endo/exonuclease/phosphatase"/>
</dbReference>
<dbReference type="PANTHER" id="PTHR42834">
    <property type="entry name" value="ENDONUCLEASE/EXONUCLEASE/PHOSPHATASE FAMILY PROTEIN (AFU_ORTHOLOGUE AFUA_3G09210)"/>
    <property type="match status" value="1"/>
</dbReference>
<reference evidence="2 3" key="1">
    <citation type="submission" date="2013-08" db="EMBL/GenBank/DDBJ databases">
        <authorList>
            <person name="Huang J."/>
            <person name="Wang G."/>
        </authorList>
    </citation>
    <scope>NUCLEOTIDE SEQUENCE [LARGE SCALE GENOMIC DNA]</scope>
    <source>
        <strain evidence="2 3">JSM 076056</strain>
    </source>
</reference>
<evidence type="ECO:0000259" key="1">
    <source>
        <dbReference type="Pfam" id="PF19580"/>
    </source>
</evidence>
<dbReference type="SUPFAM" id="SSF56219">
    <property type="entry name" value="DNase I-like"/>
    <property type="match status" value="1"/>
</dbReference>
<name>A0A0A5GC18_9BACI</name>
<dbReference type="CDD" id="cd04486">
    <property type="entry name" value="YhcR_OBF_like"/>
    <property type="match status" value="1"/>
</dbReference>
<evidence type="ECO:0000313" key="2">
    <source>
        <dbReference type="EMBL" id="KGX88748.1"/>
    </source>
</evidence>
<dbReference type="Pfam" id="PF19580">
    <property type="entry name" value="Exo_endo_phos_3"/>
    <property type="match status" value="1"/>
</dbReference>
<sequence>MGKRTSWRQKSVVTLSLVVGGLVVPWSLSDVEATEAAPSIHDIQSESHHSPYDGEQVSGITGIVTYLTYDGFYMQHKEENYDDNPATSEGIHVKTWSDVSVGDEVTVDGQVTEAVQDNFAWFDFSNDLSVTSILADEVTIQSQGHALPTAVTLGEEGRTIPSRHIDDDQLSSFDVEEDAIDFYESLEGMRVSAPNAKVVMPRAEYTYYDETAVVVPNGTSTIVTPAGGIAIEGDRNPERILVDDYSQNMRPVNVGNTFKEAITGVMGYEFSNFKLMTDGVPNVKKNTFKPEKTYLTGSEEELTVASYNIENYYNDGSGKTNEIAKDIVKNLQSPDIVGVVEMQDDNGSDSGGTDATANYQALVKAIEKNGGPSYAFTDIAPQNNEDGGQPDGNIRVGYLYNPERVSLVEGVKGDATTAVEVLDDGELSLNPGRIDPTHEAFQGSRKSLAAQFSFDDEIVTVIANHFTSKGGDDALFGAIQPPQRHSEVQRVKQASVVNYFVDQLLKEDNDANIVVLGDMNDLEFSDTLNALEGNVLTNKMESMWKKHRYTYNYQGNSQALDHILVTNHLADNTVFDVVHVNADFTEKDGRVSDHDPVLAKLFLDD</sequence>
<dbReference type="AlphaFoldDB" id="A0A0A5GC18"/>
<dbReference type="eggNOG" id="COG2374">
    <property type="taxonomic scope" value="Bacteria"/>
</dbReference>
<gene>
    <name evidence="2" type="ORF">N781_09525</name>
</gene>
<accession>A0A0A5GC18</accession>
<dbReference type="PANTHER" id="PTHR42834:SF1">
    <property type="entry name" value="ENDONUCLEASE_EXONUCLEASE_PHOSPHATASE FAMILY PROTEIN (AFU_ORTHOLOGUE AFUA_3G09210)"/>
    <property type="match status" value="1"/>
</dbReference>
<organism evidence="2 3">
    <name type="scientific">Pontibacillus halophilus JSM 076056 = DSM 19796</name>
    <dbReference type="NCBI Taxonomy" id="1385510"/>
    <lineage>
        <taxon>Bacteria</taxon>
        <taxon>Bacillati</taxon>
        <taxon>Bacillota</taxon>
        <taxon>Bacilli</taxon>
        <taxon>Bacillales</taxon>
        <taxon>Bacillaceae</taxon>
        <taxon>Pontibacillus</taxon>
    </lineage>
</organism>
<dbReference type="GO" id="GO:0003824">
    <property type="term" value="F:catalytic activity"/>
    <property type="evidence" value="ECO:0007669"/>
    <property type="project" value="InterPro"/>
</dbReference>
<dbReference type="Proteomes" id="UP000030528">
    <property type="component" value="Unassembled WGS sequence"/>
</dbReference>
<comment type="caution">
    <text evidence="2">The sequence shown here is derived from an EMBL/GenBank/DDBJ whole genome shotgun (WGS) entry which is preliminary data.</text>
</comment>
<dbReference type="OrthoDB" id="9801679at2"/>
<feature type="domain" description="Endonuclease/exonuclease/phosphatase" evidence="1">
    <location>
        <begin position="444"/>
        <end position="582"/>
    </location>
</feature>
<keyword evidence="3" id="KW-1185">Reference proteome</keyword>
<proteinExistence type="predicted"/>
<dbReference type="RefSeq" id="WP_051240109.1">
    <property type="nucleotide sequence ID" value="NZ_AULI01000025.1"/>
</dbReference>
<dbReference type="Gene3D" id="3.60.10.10">
    <property type="entry name" value="Endonuclease/exonuclease/phosphatase"/>
    <property type="match status" value="1"/>
</dbReference>